<keyword evidence="7" id="KW-0234">DNA repair</keyword>
<keyword evidence="11" id="KW-1185">Reference proteome</keyword>
<dbReference type="Gene3D" id="3.40.50.300">
    <property type="entry name" value="P-loop containing nucleotide triphosphate hydrolases"/>
    <property type="match status" value="2"/>
</dbReference>
<dbReference type="GO" id="GO:0005524">
    <property type="term" value="F:ATP binding"/>
    <property type="evidence" value="ECO:0007669"/>
    <property type="project" value="UniProtKB-KW"/>
</dbReference>
<dbReference type="Pfam" id="PF00270">
    <property type="entry name" value="DEAD"/>
    <property type="match status" value="1"/>
</dbReference>
<dbReference type="SUPFAM" id="SSF52540">
    <property type="entry name" value="P-loop containing nucleoside triphosphate hydrolases"/>
    <property type="match status" value="1"/>
</dbReference>
<feature type="domain" description="Helicase C-terminal" evidence="9">
    <location>
        <begin position="497"/>
        <end position="653"/>
    </location>
</feature>
<evidence type="ECO:0000256" key="7">
    <source>
        <dbReference type="ARBA" id="ARBA00023204"/>
    </source>
</evidence>
<evidence type="ECO:0000256" key="2">
    <source>
        <dbReference type="ARBA" id="ARBA00022763"/>
    </source>
</evidence>
<dbReference type="PANTHER" id="PTHR47964">
    <property type="entry name" value="ATP-DEPENDENT DNA HELICASE HOMOLOG RECG, CHLOROPLASTIC"/>
    <property type="match status" value="1"/>
</dbReference>
<accession>D7WD55</accession>
<dbReference type="SMART" id="SM00490">
    <property type="entry name" value="HELICc"/>
    <property type="match status" value="1"/>
</dbReference>
<evidence type="ECO:0000313" key="11">
    <source>
        <dbReference type="Proteomes" id="UP000004208"/>
    </source>
</evidence>
<dbReference type="SUPFAM" id="SSF50249">
    <property type="entry name" value="Nucleic acid-binding proteins"/>
    <property type="match status" value="1"/>
</dbReference>
<feature type="domain" description="Helicase ATP-binding" evidence="8">
    <location>
        <begin position="310"/>
        <end position="475"/>
    </location>
</feature>
<evidence type="ECO:0000256" key="4">
    <source>
        <dbReference type="ARBA" id="ARBA00022806"/>
    </source>
</evidence>
<evidence type="ECO:0000256" key="5">
    <source>
        <dbReference type="ARBA" id="ARBA00022840"/>
    </source>
</evidence>
<proteinExistence type="predicted"/>
<dbReference type="InterPro" id="IPR012340">
    <property type="entry name" value="NA-bd_OB-fold"/>
</dbReference>
<dbReference type="InterPro" id="IPR011545">
    <property type="entry name" value="DEAD/DEAH_box_helicase_dom"/>
</dbReference>
<dbReference type="AlphaFoldDB" id="D7WD55"/>
<dbReference type="CDD" id="cd17992">
    <property type="entry name" value="DEXHc_RecG"/>
    <property type="match status" value="1"/>
</dbReference>
<evidence type="ECO:0000259" key="9">
    <source>
        <dbReference type="PROSITE" id="PS51194"/>
    </source>
</evidence>
<reference evidence="10" key="1">
    <citation type="submission" date="2010-06" db="EMBL/GenBank/DDBJ databases">
        <authorList>
            <person name="Muzny D."/>
            <person name="Qin X."/>
            <person name="Buhay C."/>
            <person name="Dugan-Rocha S."/>
            <person name="Ding Y."/>
            <person name="Chen G."/>
            <person name="Hawes A."/>
            <person name="Holder M."/>
            <person name="Jhangiani S."/>
            <person name="Johnson A."/>
            <person name="Khan Z."/>
            <person name="Li Z."/>
            <person name="Liu W."/>
            <person name="Liu X."/>
            <person name="Perez L."/>
            <person name="Shen H."/>
            <person name="Wang Q."/>
            <person name="Watt J."/>
            <person name="Xi L."/>
            <person name="Xin Y."/>
            <person name="Zhou J."/>
            <person name="Deng J."/>
            <person name="Jiang H."/>
            <person name="Liu Y."/>
            <person name="Qu J."/>
            <person name="Song X.-Z."/>
            <person name="Zhang L."/>
            <person name="Villasana D."/>
            <person name="Johnson A."/>
            <person name="Liu J."/>
            <person name="Liyanage D."/>
            <person name="Lorensuhewa L."/>
            <person name="Robinson T."/>
            <person name="Song A."/>
            <person name="Song B.-B."/>
            <person name="Dinh H."/>
            <person name="Thornton R."/>
            <person name="Coyle M."/>
            <person name="Francisco L."/>
            <person name="Jackson L."/>
            <person name="Javaid M."/>
            <person name="Korchina V."/>
            <person name="Kovar C."/>
            <person name="Mata R."/>
            <person name="Mathew T."/>
            <person name="Ngo R."/>
            <person name="Nguyen L."/>
            <person name="Nguyen N."/>
            <person name="Okwuonu G."/>
            <person name="Ongeri F."/>
            <person name="Pham C."/>
            <person name="Simmons D."/>
            <person name="Wilczek-Boney K."/>
            <person name="Hale W."/>
            <person name="Jakkamsetti A."/>
            <person name="Pham P."/>
            <person name="Ruth R."/>
            <person name="San Lucas F."/>
            <person name="Warren J."/>
            <person name="Zhang J."/>
            <person name="Zhao Z."/>
            <person name="Zhou C."/>
            <person name="Zhu D."/>
            <person name="Lee S."/>
            <person name="Bess C."/>
            <person name="Blankenburg K."/>
            <person name="Forbes L."/>
            <person name="Fu Q."/>
            <person name="Gubbala S."/>
            <person name="Hirani K."/>
            <person name="Jayaseelan J.C."/>
            <person name="Lara F."/>
            <person name="Munidasa M."/>
            <person name="Palculict T."/>
            <person name="Patil S."/>
            <person name="Pu L.-L."/>
            <person name="Saada N."/>
            <person name="Tang L."/>
            <person name="Weissenberger G."/>
            <person name="Zhu Y."/>
            <person name="Hemphill L."/>
            <person name="Shang Y."/>
            <person name="Youmans B."/>
            <person name="Ayvaz T."/>
            <person name="Ross M."/>
            <person name="Santibanez J."/>
            <person name="Aqrawi P."/>
            <person name="Gross S."/>
            <person name="Joshi V."/>
            <person name="Fowler G."/>
            <person name="Nazareth L."/>
            <person name="Reid J."/>
            <person name="Worley K."/>
            <person name="Petrosino J."/>
            <person name="Highlander S."/>
            <person name="Gibbs R."/>
        </authorList>
    </citation>
    <scope>NUCLEOTIDE SEQUENCE [LARGE SCALE GENOMIC DNA]</scope>
    <source>
        <strain evidence="10">ATCC 33030</strain>
    </source>
</reference>
<evidence type="ECO:0000259" key="8">
    <source>
        <dbReference type="PROSITE" id="PS51192"/>
    </source>
</evidence>
<keyword evidence="1" id="KW-0547">Nucleotide-binding</keyword>
<evidence type="ECO:0000256" key="3">
    <source>
        <dbReference type="ARBA" id="ARBA00022801"/>
    </source>
</evidence>
<dbReference type="STRING" id="585529.HMPREF0291_11743"/>
<dbReference type="Pfam" id="PF19833">
    <property type="entry name" value="RecG_dom3_C"/>
    <property type="match status" value="1"/>
</dbReference>
<keyword evidence="4 10" id="KW-0347">Helicase</keyword>
<dbReference type="PROSITE" id="PS51192">
    <property type="entry name" value="HELICASE_ATP_BIND_1"/>
    <property type="match status" value="1"/>
</dbReference>
<dbReference type="HOGENOM" id="CLU_005122_7_1_11"/>
<dbReference type="SMART" id="SM00487">
    <property type="entry name" value="DEXDc"/>
    <property type="match status" value="1"/>
</dbReference>
<protein>
    <submittedName>
        <fullName evidence="10">ATP-dependent DNA helicase RecG</fullName>
    </submittedName>
</protein>
<dbReference type="PANTHER" id="PTHR47964:SF1">
    <property type="entry name" value="ATP-DEPENDENT DNA HELICASE HOMOLOG RECG, CHLOROPLASTIC"/>
    <property type="match status" value="1"/>
</dbReference>
<evidence type="ECO:0000256" key="6">
    <source>
        <dbReference type="ARBA" id="ARBA00023125"/>
    </source>
</evidence>
<sequence length="720" mass="79264">MASERAATSEWSSPVLGLTYSTPLNLVIPTRPARAIATNFGIETAEGLLEHYPRKYLHYGYGDALEGALPGDTISFIGVIQSTRMIHGKRTIFKAQVSDGRNTIDMSFFNARYAPRVLAEGTLGMFTGKLSYFNGMPQLQHPDFILLNQPSFSGEKSSGATHSSGSMKQLAAFGDPDEMLAGREWLPVYAAKKNVSTWTIMGAVATVLEHIGEVEEPLGFTPEGFISLQDALWQIHLPGPHGPDAARNRLKYNEALRVALIMAVRREDTAHRTAPALPRVDKRNQAQLLSALPFSLTDGQLGVLDEITSDLQRTIPMTRLLQGEVGSGKTIVALAAMLQAVDNGMQCALLAPTEVLTLQHEKSLRKTLMRTGVHARVVALTGSMPTVQKQEALLAIMTGEADIVVGTHAIIQESVEFFNLGFVVVDEQHRFGVEQRDMLRDKAGDITPHLLVMTATPIPRTIAITVFGDLEVSTLRELPGGRKPIQSAIVPEFKETWVARAWVKIREEVAAGHQAYIVCPRIEGPGGVLEMAERLQAVELQGLRIEILHGRMKGEDKDRIMSEFSAGEIDVLISTTVIEVGVDVPNATVMMVRESEHFGVSQLHQLRGRVGRGGHQSLCLFHTFAEPDTPQLERVSRIAEVSDGFELAELDLEIRQEGDVLGTSQSGKERQLKLLNLVEDYEIIQRAYDDAAEIVARDIELARSVTEEMILEEFEYLDKS</sequence>
<dbReference type="Pfam" id="PF00271">
    <property type="entry name" value="Helicase_C"/>
    <property type="match status" value="1"/>
</dbReference>
<dbReference type="InterPro" id="IPR001650">
    <property type="entry name" value="Helicase_C-like"/>
</dbReference>
<dbReference type="GO" id="GO:0006281">
    <property type="term" value="P:DNA repair"/>
    <property type="evidence" value="ECO:0007669"/>
    <property type="project" value="UniProtKB-KW"/>
</dbReference>
<dbReference type="InterPro" id="IPR047112">
    <property type="entry name" value="RecG/Mfd"/>
</dbReference>
<dbReference type="InterPro" id="IPR014001">
    <property type="entry name" value="Helicase_ATP-bd"/>
</dbReference>
<dbReference type="Proteomes" id="UP000004208">
    <property type="component" value="Unassembled WGS sequence"/>
</dbReference>
<keyword evidence="5" id="KW-0067">ATP-binding</keyword>
<dbReference type="InterPro" id="IPR027417">
    <property type="entry name" value="P-loop_NTPase"/>
</dbReference>
<dbReference type="GO" id="GO:0003678">
    <property type="term" value="F:DNA helicase activity"/>
    <property type="evidence" value="ECO:0007669"/>
    <property type="project" value="TreeGrafter"/>
</dbReference>
<dbReference type="eggNOG" id="COG1200">
    <property type="taxonomic scope" value="Bacteria"/>
</dbReference>
<dbReference type="OrthoDB" id="9804325at2"/>
<dbReference type="Gene3D" id="2.40.50.140">
    <property type="entry name" value="Nucleic acid-binding proteins"/>
    <property type="match status" value="1"/>
</dbReference>
<evidence type="ECO:0000313" key="10">
    <source>
        <dbReference type="EMBL" id="EFK54086.1"/>
    </source>
</evidence>
<dbReference type="GO" id="GO:0016787">
    <property type="term" value="F:hydrolase activity"/>
    <property type="evidence" value="ECO:0007669"/>
    <property type="project" value="UniProtKB-KW"/>
</dbReference>
<dbReference type="CDD" id="cd04488">
    <property type="entry name" value="RecG_wedge_OBF"/>
    <property type="match status" value="1"/>
</dbReference>
<keyword evidence="3" id="KW-0378">Hydrolase</keyword>
<name>D7WD55_9CORY</name>
<dbReference type="EMBL" id="ACLJ02000003">
    <property type="protein sequence ID" value="EFK54086.1"/>
    <property type="molecule type" value="Genomic_DNA"/>
</dbReference>
<dbReference type="GO" id="GO:0003677">
    <property type="term" value="F:DNA binding"/>
    <property type="evidence" value="ECO:0007669"/>
    <property type="project" value="UniProtKB-KW"/>
</dbReference>
<organism evidence="10 11">
    <name type="scientific">Corynebacterium genitalium ATCC 33030</name>
    <dbReference type="NCBI Taxonomy" id="585529"/>
    <lineage>
        <taxon>Bacteria</taxon>
        <taxon>Bacillati</taxon>
        <taxon>Actinomycetota</taxon>
        <taxon>Actinomycetes</taxon>
        <taxon>Mycobacteriales</taxon>
        <taxon>Corynebacteriaceae</taxon>
        <taxon>Corynebacterium</taxon>
    </lineage>
</organism>
<dbReference type="PROSITE" id="PS51194">
    <property type="entry name" value="HELICASE_CTER"/>
    <property type="match status" value="1"/>
</dbReference>
<gene>
    <name evidence="10" type="ORF">HMPREF0291_11743</name>
</gene>
<evidence type="ECO:0000256" key="1">
    <source>
        <dbReference type="ARBA" id="ARBA00022741"/>
    </source>
</evidence>
<comment type="caution">
    <text evidence="10">The sequence shown here is derived from an EMBL/GenBank/DDBJ whole genome shotgun (WGS) entry which is preliminary data.</text>
</comment>
<dbReference type="InterPro" id="IPR045562">
    <property type="entry name" value="RecG_dom3_C"/>
</dbReference>
<keyword evidence="2" id="KW-0227">DNA damage</keyword>
<keyword evidence="6" id="KW-0238">DNA-binding</keyword>